<sequence>MAKLTEYKDMNPRARAVVEGIAKARGSDPANINNVWKALARHPDTMERFAAEMKAVMAPGALDGLTKELIYLAVSVANQCDYCINSHGYMARQKGMTEEMFGEFMAVVLAAQKGNKIATAYRVPVDAAFEEK</sequence>
<dbReference type="PANTHER" id="PTHR35446">
    <property type="entry name" value="SI:CH211-175M2.5"/>
    <property type="match status" value="1"/>
</dbReference>
<evidence type="ECO:0000259" key="1">
    <source>
        <dbReference type="Pfam" id="PF02627"/>
    </source>
</evidence>
<keyword evidence="3" id="KW-1185">Reference proteome</keyword>
<dbReference type="NCBIfam" id="TIGR00778">
    <property type="entry name" value="ahpD_dom"/>
    <property type="match status" value="1"/>
</dbReference>
<dbReference type="PANTHER" id="PTHR35446:SF2">
    <property type="entry name" value="CARBOXYMUCONOLACTONE DECARBOXYLASE-LIKE DOMAIN-CONTAINING PROTEIN"/>
    <property type="match status" value="1"/>
</dbReference>
<dbReference type="InterPro" id="IPR004675">
    <property type="entry name" value="AhpD_core"/>
</dbReference>
<organism evidence="2 3">
    <name type="scientific">Reyranella humidisoli</name>
    <dbReference type="NCBI Taxonomy" id="2849149"/>
    <lineage>
        <taxon>Bacteria</taxon>
        <taxon>Pseudomonadati</taxon>
        <taxon>Pseudomonadota</taxon>
        <taxon>Alphaproteobacteria</taxon>
        <taxon>Hyphomicrobiales</taxon>
        <taxon>Reyranellaceae</taxon>
        <taxon>Reyranella</taxon>
    </lineage>
</organism>
<dbReference type="Pfam" id="PF02627">
    <property type="entry name" value="CMD"/>
    <property type="match status" value="1"/>
</dbReference>
<dbReference type="EMBL" id="JAHOPB010000001">
    <property type="protein sequence ID" value="MBU8872948.1"/>
    <property type="molecule type" value="Genomic_DNA"/>
</dbReference>
<reference evidence="2 3" key="1">
    <citation type="submission" date="2021-06" db="EMBL/GenBank/DDBJ databases">
        <authorList>
            <person name="Lee D.H."/>
        </authorList>
    </citation>
    <scope>NUCLEOTIDE SEQUENCE [LARGE SCALE GENOMIC DNA]</scope>
    <source>
        <strain evidence="2 3">MMS21-HV4-11</strain>
    </source>
</reference>
<proteinExistence type="predicted"/>
<evidence type="ECO:0000313" key="2">
    <source>
        <dbReference type="EMBL" id="MBU8872948.1"/>
    </source>
</evidence>
<evidence type="ECO:0000313" key="3">
    <source>
        <dbReference type="Proteomes" id="UP000727907"/>
    </source>
</evidence>
<gene>
    <name evidence="2" type="ORF">KQ910_04200</name>
</gene>
<dbReference type="RefSeq" id="WP_216957222.1">
    <property type="nucleotide sequence ID" value="NZ_JAHOPB010000001.1"/>
</dbReference>
<protein>
    <submittedName>
        <fullName evidence="2">Carboxymuconolactone decarboxylase family protein</fullName>
    </submittedName>
</protein>
<name>A0ABS6IEC3_9HYPH</name>
<comment type="caution">
    <text evidence="2">The sequence shown here is derived from an EMBL/GenBank/DDBJ whole genome shotgun (WGS) entry which is preliminary data.</text>
</comment>
<dbReference type="InterPro" id="IPR003779">
    <property type="entry name" value="CMD-like"/>
</dbReference>
<dbReference type="Proteomes" id="UP000727907">
    <property type="component" value="Unassembled WGS sequence"/>
</dbReference>
<accession>A0ABS6IEC3</accession>
<feature type="domain" description="Carboxymuconolactone decarboxylase-like" evidence="1">
    <location>
        <begin position="43"/>
        <end position="123"/>
    </location>
</feature>